<evidence type="ECO:0000313" key="2">
    <source>
        <dbReference type="Proteomes" id="UP001153292"/>
    </source>
</evidence>
<name>A0ABN8B395_CHISP</name>
<keyword evidence="2" id="KW-1185">Reference proteome</keyword>
<accession>A0ABN8B395</accession>
<sequence>MWIPLYRHWNIVSDEHMPAFGLMTLHPSAMLNISSAKFKQKTQSFSRYYGLESFDNEAELYKRWKDEGRPRVVSIISCYQKNYNNNLGTALHHCRVAAK</sequence>
<gene>
    <name evidence="1" type="ORF">CHILSU_LOCUS4628</name>
</gene>
<evidence type="ECO:0000313" key="1">
    <source>
        <dbReference type="EMBL" id="CAH0401405.1"/>
    </source>
</evidence>
<reference evidence="1" key="1">
    <citation type="submission" date="2021-12" db="EMBL/GenBank/DDBJ databases">
        <authorList>
            <person name="King R."/>
        </authorList>
    </citation>
    <scope>NUCLEOTIDE SEQUENCE</scope>
</reference>
<dbReference type="Proteomes" id="UP001153292">
    <property type="component" value="Chromosome 19"/>
</dbReference>
<organism evidence="1 2">
    <name type="scientific">Chilo suppressalis</name>
    <name type="common">Asiatic rice borer moth</name>
    <dbReference type="NCBI Taxonomy" id="168631"/>
    <lineage>
        <taxon>Eukaryota</taxon>
        <taxon>Metazoa</taxon>
        <taxon>Ecdysozoa</taxon>
        <taxon>Arthropoda</taxon>
        <taxon>Hexapoda</taxon>
        <taxon>Insecta</taxon>
        <taxon>Pterygota</taxon>
        <taxon>Neoptera</taxon>
        <taxon>Endopterygota</taxon>
        <taxon>Lepidoptera</taxon>
        <taxon>Glossata</taxon>
        <taxon>Ditrysia</taxon>
        <taxon>Pyraloidea</taxon>
        <taxon>Crambidae</taxon>
        <taxon>Crambinae</taxon>
        <taxon>Chilo</taxon>
    </lineage>
</organism>
<protein>
    <submittedName>
        <fullName evidence="1">Uncharacterized protein</fullName>
    </submittedName>
</protein>
<proteinExistence type="predicted"/>
<dbReference type="EMBL" id="OU963912">
    <property type="protein sequence ID" value="CAH0401405.1"/>
    <property type="molecule type" value="Genomic_DNA"/>
</dbReference>